<dbReference type="Proteomes" id="UP000033070">
    <property type="component" value="Chromosome"/>
</dbReference>
<dbReference type="AlphaFoldDB" id="A0A2Z6GCB8"/>
<gene>
    <name evidence="1" type="ORF">OYT1_ch1725</name>
</gene>
<dbReference type="STRING" id="1188319.OYT1_00718"/>
<evidence type="ECO:0000313" key="2">
    <source>
        <dbReference type="Proteomes" id="UP000033070"/>
    </source>
</evidence>
<sequence>MNTCMTITCNTCELDTDCRIGYSNRLIQPIQFSCPHCHTQLEIVLDISEAPRSNFSYGGCKPSKQQAHGPFTRANPFVDLHLDFPVKYGEYVMGETPWFASLAQVEKATGGDRRKAFEISQFHAAKLHALNQLYPKAEYLKRIINLYHGKNKQLFQRRAAEYLEEDQEQSLLPQDLNATLYRVIAKAFFPFVVHEHGREISEGLPRILSGFNRESLNSFIEEIFGSGFMDTLQRDCLRVYPKIFDAELPLRPALFLDLIKGNESEIVAGRVSSSDFFSFKDLYKDILEIIGRQLVLLAGINNLLHRGDANSFRIVDGGSLSSLQKLSEKTLSDKFKYLDDCWYNLSQDVFNLGLRNAVAHNNVLYDQATQIITYFPDGGRLDKAQGKDLAFLDFMRLLLVSFREMHNLHHVIKSLFYYKYLVYDRPHAHGQS</sequence>
<dbReference type="EMBL" id="AP018738">
    <property type="protein sequence ID" value="BBE51263.1"/>
    <property type="molecule type" value="Genomic_DNA"/>
</dbReference>
<organism evidence="1 2">
    <name type="scientific">Ferriphaselus amnicola</name>
    <dbReference type="NCBI Taxonomy" id="1188319"/>
    <lineage>
        <taxon>Bacteria</taxon>
        <taxon>Pseudomonadati</taxon>
        <taxon>Pseudomonadota</taxon>
        <taxon>Betaproteobacteria</taxon>
        <taxon>Nitrosomonadales</taxon>
        <taxon>Gallionellaceae</taxon>
        <taxon>Ferriphaselus</taxon>
    </lineage>
</organism>
<accession>A0A2Z6GCB8</accession>
<dbReference type="KEGG" id="fam:OYT1_ch1725"/>
<protein>
    <submittedName>
        <fullName evidence="1">Uncharacterized protein</fullName>
    </submittedName>
</protein>
<proteinExistence type="predicted"/>
<reference evidence="1 2" key="1">
    <citation type="submission" date="2018-06" db="EMBL/GenBank/DDBJ databases">
        <title>OYT1 Genome Sequencing.</title>
        <authorList>
            <person name="Kato S."/>
            <person name="Itoh T."/>
            <person name="Ohkuma M."/>
        </authorList>
    </citation>
    <scope>NUCLEOTIDE SEQUENCE [LARGE SCALE GENOMIC DNA]</scope>
    <source>
        <strain evidence="1 2">OYT1</strain>
    </source>
</reference>
<keyword evidence="2" id="KW-1185">Reference proteome</keyword>
<name>A0A2Z6GCB8_9PROT</name>
<evidence type="ECO:0000313" key="1">
    <source>
        <dbReference type="EMBL" id="BBE51263.1"/>
    </source>
</evidence>